<evidence type="ECO:0000313" key="9">
    <source>
        <dbReference type="Proteomes" id="UP001481413"/>
    </source>
</evidence>
<keyword evidence="9" id="KW-1185">Reference proteome</keyword>
<comment type="subunit">
    <text evidence="7">Homodimer.</text>
</comment>
<organism evidence="8 9">
    <name type="scientific">Thalassolituus maritimus</name>
    <dbReference type="NCBI Taxonomy" id="484498"/>
    <lineage>
        <taxon>Bacteria</taxon>
        <taxon>Pseudomonadati</taxon>
        <taxon>Pseudomonadota</taxon>
        <taxon>Gammaproteobacteria</taxon>
        <taxon>Oceanospirillales</taxon>
        <taxon>Oceanospirillaceae</taxon>
        <taxon>Thalassolituus</taxon>
    </lineage>
</organism>
<dbReference type="Gene3D" id="1.10.10.10">
    <property type="entry name" value="Winged helix-like DNA-binding domain superfamily/Winged helix DNA-binding domain"/>
    <property type="match status" value="1"/>
</dbReference>
<dbReference type="SUPFAM" id="SSF46785">
    <property type="entry name" value="Winged helix' DNA-binding domain"/>
    <property type="match status" value="1"/>
</dbReference>
<name>A0ABQ0A2X7_9GAMM</name>
<keyword evidence="7" id="KW-0479">Metal-binding</keyword>
<evidence type="ECO:0000256" key="2">
    <source>
        <dbReference type="ARBA" id="ARBA00022491"/>
    </source>
</evidence>
<dbReference type="Pfam" id="PF01475">
    <property type="entry name" value="FUR"/>
    <property type="match status" value="1"/>
</dbReference>
<dbReference type="Proteomes" id="UP001481413">
    <property type="component" value="Unassembled WGS sequence"/>
</dbReference>
<dbReference type="RefSeq" id="WP_353295969.1">
    <property type="nucleotide sequence ID" value="NZ_BAABWH010000010.1"/>
</dbReference>
<comment type="caution">
    <text evidence="8">The sequence shown here is derived from an EMBL/GenBank/DDBJ whole genome shotgun (WGS) entry which is preliminary data.</text>
</comment>
<dbReference type="InterPro" id="IPR036390">
    <property type="entry name" value="WH_DNA-bd_sf"/>
</dbReference>
<dbReference type="InterPro" id="IPR043135">
    <property type="entry name" value="Fur_C"/>
</dbReference>
<comment type="subcellular location">
    <subcellularLocation>
        <location evidence="7">Cytoplasm</location>
    </subcellularLocation>
</comment>
<gene>
    <name evidence="7" type="primary">fur</name>
    <name evidence="8" type="ORF">NBRC116585_28750</name>
</gene>
<dbReference type="InterPro" id="IPR002481">
    <property type="entry name" value="FUR"/>
</dbReference>
<keyword evidence="7" id="KW-0408">Iron</keyword>
<evidence type="ECO:0000256" key="3">
    <source>
        <dbReference type="ARBA" id="ARBA00022833"/>
    </source>
</evidence>
<dbReference type="PANTHER" id="PTHR33202:SF6">
    <property type="entry name" value="ZINC UPTAKE REGULATION PROTEIN"/>
    <property type="match status" value="1"/>
</dbReference>
<keyword evidence="3 7" id="KW-0862">Zinc</keyword>
<evidence type="ECO:0000256" key="1">
    <source>
        <dbReference type="ARBA" id="ARBA00007957"/>
    </source>
</evidence>
<comment type="similarity">
    <text evidence="1 7">Belongs to the Fur family.</text>
</comment>
<evidence type="ECO:0000256" key="6">
    <source>
        <dbReference type="ARBA" id="ARBA00023163"/>
    </source>
</evidence>
<proteinExistence type="inferred from homology"/>
<dbReference type="Gene3D" id="3.30.1490.190">
    <property type="match status" value="1"/>
</dbReference>
<dbReference type="EMBL" id="BAABWH010000010">
    <property type="protein sequence ID" value="GAA6146756.1"/>
    <property type="molecule type" value="Genomic_DNA"/>
</dbReference>
<dbReference type="CDD" id="cd07153">
    <property type="entry name" value="Fur_like"/>
    <property type="match status" value="1"/>
</dbReference>
<accession>A0ABQ0A2X7</accession>
<evidence type="ECO:0000256" key="7">
    <source>
        <dbReference type="RuleBase" id="RU364037"/>
    </source>
</evidence>
<sequence length="156" mass="17047">MPAPQQHDHHRCISTAVETARSLCEQRGVRLTPIRKRVLELVWQSHKPAGAYDLLGQLSEEGFNSAPPTVYRALDFLLDLGVVHRISSLNAFVGCDHPGHEHDTGFFICTECGDATELPAAGIERLHNDLRKTLGLNIATSNHELTGLCANCQASA</sequence>
<evidence type="ECO:0000256" key="5">
    <source>
        <dbReference type="ARBA" id="ARBA00023125"/>
    </source>
</evidence>
<keyword evidence="5 7" id="KW-0238">DNA-binding</keyword>
<dbReference type="PANTHER" id="PTHR33202">
    <property type="entry name" value="ZINC UPTAKE REGULATION PROTEIN"/>
    <property type="match status" value="1"/>
</dbReference>
<evidence type="ECO:0000256" key="4">
    <source>
        <dbReference type="ARBA" id="ARBA00023015"/>
    </source>
</evidence>
<evidence type="ECO:0000313" key="8">
    <source>
        <dbReference type="EMBL" id="GAA6146756.1"/>
    </source>
</evidence>
<keyword evidence="4 7" id="KW-0805">Transcription regulation</keyword>
<keyword evidence="2 7" id="KW-0678">Repressor</keyword>
<keyword evidence="6 7" id="KW-0804">Transcription</keyword>
<dbReference type="InterPro" id="IPR036388">
    <property type="entry name" value="WH-like_DNA-bd_sf"/>
</dbReference>
<reference evidence="8 9" key="1">
    <citation type="submission" date="2024-04" db="EMBL/GenBank/DDBJ databases">
        <title>Draft genome sequence of Thalassolituus maritimus NBRC 116585.</title>
        <authorList>
            <person name="Miyakawa T."/>
            <person name="Kusuya Y."/>
            <person name="Miura T."/>
        </authorList>
    </citation>
    <scope>NUCLEOTIDE SEQUENCE [LARGE SCALE GENOMIC DNA]</scope>
    <source>
        <strain evidence="8 9">5NW40-0001</strain>
    </source>
</reference>
<keyword evidence="7" id="KW-0963">Cytoplasm</keyword>
<protein>
    <recommendedName>
        <fullName evidence="7">Ferric uptake regulation protein</fullName>
    </recommendedName>
</protein>